<feature type="compositionally biased region" description="Polar residues" evidence="1">
    <location>
        <begin position="119"/>
        <end position="136"/>
    </location>
</feature>
<keyword evidence="3" id="KW-1185">Reference proteome</keyword>
<evidence type="ECO:0000256" key="1">
    <source>
        <dbReference type="SAM" id="MobiDB-lite"/>
    </source>
</evidence>
<feature type="region of interest" description="Disordered" evidence="1">
    <location>
        <begin position="119"/>
        <end position="146"/>
    </location>
</feature>
<organism evidence="2 3">
    <name type="scientific">Erysiphe pulchra</name>
    <dbReference type="NCBI Taxonomy" id="225359"/>
    <lineage>
        <taxon>Eukaryota</taxon>
        <taxon>Fungi</taxon>
        <taxon>Dikarya</taxon>
        <taxon>Ascomycota</taxon>
        <taxon>Pezizomycotina</taxon>
        <taxon>Leotiomycetes</taxon>
        <taxon>Erysiphales</taxon>
        <taxon>Erysiphaceae</taxon>
        <taxon>Erysiphe</taxon>
    </lineage>
</organism>
<evidence type="ECO:0000313" key="2">
    <source>
        <dbReference type="EMBL" id="POS85651.1"/>
    </source>
</evidence>
<reference evidence="2 3" key="1">
    <citation type="submission" date="2017-10" db="EMBL/GenBank/DDBJ databases">
        <title>Development of genomic resources for the powdery mildew, Erysiphe pulchra.</title>
        <authorList>
            <person name="Wadl P.A."/>
            <person name="Mack B.M."/>
            <person name="Moore G."/>
            <person name="Beltz S.B."/>
        </authorList>
    </citation>
    <scope>NUCLEOTIDE SEQUENCE [LARGE SCALE GENOMIC DNA]</scope>
    <source>
        <strain evidence="2">Cflorida</strain>
    </source>
</reference>
<feature type="non-terminal residue" evidence="2">
    <location>
        <position position="189"/>
    </location>
</feature>
<sequence length="189" mass="21759">MLTNILTRLPYFTTSSKKMTLPHALSREGNHSRLPSLGQIHQSVEEEQEAQVNRLLQMIHNEQQHLWHLRNTNDQLSTHTTTDEVVAAPIHNASLSSARSFQNLPHSIDKKLSQYSIDNNECPNPQRQDSTSSRKTASPGPAMTTEWKEDGESFAWSYRDDIAFYQAEIQMMTRENQMLRKRIRELGLS</sequence>
<gene>
    <name evidence="2" type="ORF">EPUL_005199</name>
</gene>
<dbReference type="PANTHER" id="PTHR39610">
    <property type="entry name" value="BZIP DOMAIN-CONTAINING PROTEIN-RELATED"/>
    <property type="match status" value="1"/>
</dbReference>
<dbReference type="EMBL" id="PEDP01000539">
    <property type="protein sequence ID" value="POS85651.1"/>
    <property type="molecule type" value="Genomic_DNA"/>
</dbReference>
<name>A0A2S4PUD4_9PEZI</name>
<proteinExistence type="predicted"/>
<comment type="caution">
    <text evidence="2">The sequence shown here is derived from an EMBL/GenBank/DDBJ whole genome shotgun (WGS) entry which is preliminary data.</text>
</comment>
<dbReference type="PANTHER" id="PTHR39610:SF2">
    <property type="entry name" value="BZIP DOMAIN-CONTAINING PROTEIN"/>
    <property type="match status" value="1"/>
</dbReference>
<accession>A0A2S4PUD4</accession>
<dbReference type="Proteomes" id="UP000237438">
    <property type="component" value="Unassembled WGS sequence"/>
</dbReference>
<protein>
    <submittedName>
        <fullName evidence="2">Uncharacterized protein</fullName>
    </submittedName>
</protein>
<dbReference type="AlphaFoldDB" id="A0A2S4PUD4"/>
<evidence type="ECO:0000313" key="3">
    <source>
        <dbReference type="Proteomes" id="UP000237438"/>
    </source>
</evidence>
<dbReference type="OrthoDB" id="5407781at2759"/>